<feature type="compositionally biased region" description="Basic and acidic residues" evidence="1">
    <location>
        <begin position="82"/>
        <end position="91"/>
    </location>
</feature>
<keyword evidence="3" id="KW-1185">Reference proteome</keyword>
<protein>
    <submittedName>
        <fullName evidence="2">Uncharacterized protein</fullName>
    </submittedName>
</protein>
<proteinExistence type="predicted"/>
<sequence>MYPPHTLPPPRTPPMCLIPSPTTMYPPHVSCCCWGGLAGLGVTVSPSVSEKIVINLISRSTTSSIVQERDLTSLLAMGAEWPGREERDMRDPGLTVDRSGEVTGGNAQAAAAAVAKL</sequence>
<dbReference type="EMBL" id="JAWZYT010001488">
    <property type="protein sequence ID" value="KAK4311739.1"/>
    <property type="molecule type" value="Genomic_DNA"/>
</dbReference>
<name>A0AAE1PP08_9EUCA</name>
<evidence type="ECO:0000313" key="2">
    <source>
        <dbReference type="EMBL" id="KAK4311739.1"/>
    </source>
</evidence>
<organism evidence="2 3">
    <name type="scientific">Petrolisthes manimaculis</name>
    <dbReference type="NCBI Taxonomy" id="1843537"/>
    <lineage>
        <taxon>Eukaryota</taxon>
        <taxon>Metazoa</taxon>
        <taxon>Ecdysozoa</taxon>
        <taxon>Arthropoda</taxon>
        <taxon>Crustacea</taxon>
        <taxon>Multicrustacea</taxon>
        <taxon>Malacostraca</taxon>
        <taxon>Eumalacostraca</taxon>
        <taxon>Eucarida</taxon>
        <taxon>Decapoda</taxon>
        <taxon>Pleocyemata</taxon>
        <taxon>Anomura</taxon>
        <taxon>Galatheoidea</taxon>
        <taxon>Porcellanidae</taxon>
        <taxon>Petrolisthes</taxon>
    </lineage>
</organism>
<reference evidence="2" key="1">
    <citation type="submission" date="2023-11" db="EMBL/GenBank/DDBJ databases">
        <title>Genome assemblies of two species of porcelain crab, Petrolisthes cinctipes and Petrolisthes manimaculis (Anomura: Porcellanidae).</title>
        <authorList>
            <person name="Angst P."/>
        </authorList>
    </citation>
    <scope>NUCLEOTIDE SEQUENCE</scope>
    <source>
        <strain evidence="2">PB745_02</strain>
        <tissue evidence="2">Gill</tissue>
    </source>
</reference>
<evidence type="ECO:0000313" key="3">
    <source>
        <dbReference type="Proteomes" id="UP001292094"/>
    </source>
</evidence>
<accession>A0AAE1PP08</accession>
<feature type="region of interest" description="Disordered" evidence="1">
    <location>
        <begin position="82"/>
        <end position="101"/>
    </location>
</feature>
<gene>
    <name evidence="2" type="ORF">Pmani_016795</name>
</gene>
<dbReference type="AlphaFoldDB" id="A0AAE1PP08"/>
<evidence type="ECO:0000256" key="1">
    <source>
        <dbReference type="SAM" id="MobiDB-lite"/>
    </source>
</evidence>
<dbReference type="Proteomes" id="UP001292094">
    <property type="component" value="Unassembled WGS sequence"/>
</dbReference>
<comment type="caution">
    <text evidence="2">The sequence shown here is derived from an EMBL/GenBank/DDBJ whole genome shotgun (WGS) entry which is preliminary data.</text>
</comment>